<feature type="compositionally biased region" description="Low complexity" evidence="1">
    <location>
        <begin position="36"/>
        <end position="46"/>
    </location>
</feature>
<dbReference type="PROSITE" id="PS51318">
    <property type="entry name" value="TAT"/>
    <property type="match status" value="1"/>
</dbReference>
<gene>
    <name evidence="3" type="ORF">ACFQZ6_19805</name>
</gene>
<name>A0ABW2WAE2_9ACTN</name>
<evidence type="ECO:0008006" key="5">
    <source>
        <dbReference type="Google" id="ProtNLM"/>
    </source>
</evidence>
<evidence type="ECO:0000313" key="3">
    <source>
        <dbReference type="EMBL" id="MFD0316418.1"/>
    </source>
</evidence>
<dbReference type="EMBL" id="JBHTEB010000001">
    <property type="protein sequence ID" value="MFD0316418.1"/>
    <property type="molecule type" value="Genomic_DNA"/>
</dbReference>
<feature type="chain" id="PRO_5045457718" description="Secreted protein" evidence="2">
    <location>
        <begin position="35"/>
        <end position="259"/>
    </location>
</feature>
<feature type="signal peptide" evidence="2">
    <location>
        <begin position="1"/>
        <end position="34"/>
    </location>
</feature>
<accession>A0ABW2WAE2</accession>
<protein>
    <recommendedName>
        <fullName evidence="5">Secreted protein</fullName>
    </recommendedName>
</protein>
<evidence type="ECO:0000256" key="2">
    <source>
        <dbReference type="SAM" id="SignalP"/>
    </source>
</evidence>
<sequence length="259" mass="27427">MSNSGITRRATLATGVIAAASLTTTGFLSTPAAAAPTALKDATPKPSAKPPTNEELKEAIRRAEARRRRLATGRPSANGWEMQKAVDDDGDIVTCPVAGTGLTVALRMGDVETVLVHVIRRFHYEVDALGADEQPRPLLGWVAPSGVRDSRRPESNQASGTAVVIRPGSYPAGVRGAFSAGQELAIRDILADTEGVVRWGGDDRRPQEGLFYLGVRPGDARLSQVAAKIRGWNLTPGAGAGVVPDVTEASRRRRAARYS</sequence>
<feature type="region of interest" description="Disordered" evidence="1">
    <location>
        <begin position="36"/>
        <end position="56"/>
    </location>
</feature>
<keyword evidence="2" id="KW-0732">Signal</keyword>
<proteinExistence type="predicted"/>
<evidence type="ECO:0000256" key="1">
    <source>
        <dbReference type="SAM" id="MobiDB-lite"/>
    </source>
</evidence>
<organism evidence="3 4">
    <name type="scientific">Streptomyces flavalbus</name>
    <dbReference type="NCBI Taxonomy" id="2665155"/>
    <lineage>
        <taxon>Bacteria</taxon>
        <taxon>Bacillati</taxon>
        <taxon>Actinomycetota</taxon>
        <taxon>Actinomycetes</taxon>
        <taxon>Kitasatosporales</taxon>
        <taxon>Streptomycetaceae</taxon>
        <taxon>Streptomyces</taxon>
    </lineage>
</organism>
<dbReference type="Proteomes" id="UP001597023">
    <property type="component" value="Unassembled WGS sequence"/>
</dbReference>
<reference evidence="4" key="1">
    <citation type="journal article" date="2019" name="Int. J. Syst. Evol. Microbiol.">
        <title>The Global Catalogue of Microorganisms (GCM) 10K type strain sequencing project: providing services to taxonomists for standard genome sequencing and annotation.</title>
        <authorList>
            <consortium name="The Broad Institute Genomics Platform"/>
            <consortium name="The Broad Institute Genome Sequencing Center for Infectious Disease"/>
            <person name="Wu L."/>
            <person name="Ma J."/>
        </authorList>
    </citation>
    <scope>NUCLEOTIDE SEQUENCE [LARGE SCALE GENOMIC DNA]</scope>
    <source>
        <strain evidence="4">CGMCC 4.7400</strain>
    </source>
</reference>
<dbReference type="RefSeq" id="WP_381611020.1">
    <property type="nucleotide sequence ID" value="NZ_JBHTEB010000001.1"/>
</dbReference>
<comment type="caution">
    <text evidence="3">The sequence shown here is derived from an EMBL/GenBank/DDBJ whole genome shotgun (WGS) entry which is preliminary data.</text>
</comment>
<dbReference type="InterPro" id="IPR006311">
    <property type="entry name" value="TAT_signal"/>
</dbReference>
<evidence type="ECO:0000313" key="4">
    <source>
        <dbReference type="Proteomes" id="UP001597023"/>
    </source>
</evidence>
<keyword evidence="4" id="KW-1185">Reference proteome</keyword>